<dbReference type="PANTHER" id="PTHR35787">
    <property type="entry name" value="GLYCEROL UPTAKE OPERON ANTITERMINATOR REGULATORY PROTEIN"/>
    <property type="match status" value="1"/>
</dbReference>
<dbReference type="GO" id="GO:0006355">
    <property type="term" value="P:regulation of DNA-templated transcription"/>
    <property type="evidence" value="ECO:0007669"/>
    <property type="project" value="InterPro"/>
</dbReference>
<evidence type="ECO:0000313" key="2">
    <source>
        <dbReference type="EMBL" id="PTL39231.1"/>
    </source>
</evidence>
<dbReference type="GO" id="GO:0006071">
    <property type="term" value="P:glycerol metabolic process"/>
    <property type="evidence" value="ECO:0007669"/>
    <property type="project" value="UniProtKB-UniRule"/>
</dbReference>
<organism evidence="2 3">
    <name type="scientific">Alkalicoccus saliphilus</name>
    <dbReference type="NCBI Taxonomy" id="200989"/>
    <lineage>
        <taxon>Bacteria</taxon>
        <taxon>Bacillati</taxon>
        <taxon>Bacillota</taxon>
        <taxon>Bacilli</taxon>
        <taxon>Bacillales</taxon>
        <taxon>Bacillaceae</taxon>
        <taxon>Alkalicoccus</taxon>
    </lineage>
</organism>
<gene>
    <name evidence="2" type="ORF">C6Y45_07520</name>
</gene>
<evidence type="ECO:0000313" key="3">
    <source>
        <dbReference type="Proteomes" id="UP000240509"/>
    </source>
</evidence>
<dbReference type="Pfam" id="PF04309">
    <property type="entry name" value="G3P_antiterm"/>
    <property type="match status" value="1"/>
</dbReference>
<dbReference type="RefSeq" id="WP_107584618.1">
    <property type="nucleotide sequence ID" value="NZ_PZJJ01000009.1"/>
</dbReference>
<keyword evidence="1" id="KW-0319">Glycerol metabolism</keyword>
<dbReference type="EMBL" id="PZJJ01000009">
    <property type="protein sequence ID" value="PTL39231.1"/>
    <property type="molecule type" value="Genomic_DNA"/>
</dbReference>
<keyword evidence="1" id="KW-0694">RNA-binding</keyword>
<comment type="function">
    <text evidence="1">Regulates expression of the glpD operon. In the presence of glycerol 3-phosphate (G3P) causes antitermination of transcription of glpD at the inverted repeat of the leader region to enhance its transcription. Binds and stabilizes glpD leader mRNA.</text>
</comment>
<sequence length="195" mass="21193">MKLTTKKSHDIVDLIDSQVIAAISDPSQIETAVHSQCNVAFLLTGDICTLNQMVDKLQGGGMAVFIHLDLIEGLKSDKKAVDYIAENIKPEGIITTKPFLIKYANTVGLITIQRLFLLDTTALEKGIQMIQSSKPDAIEMLPGIIPKVVDRIASEYEIPIITGGLIETKEEIMTSLEAGALATSVGRTSLWNLDL</sequence>
<reference evidence="2 3" key="1">
    <citation type="submission" date="2018-03" db="EMBL/GenBank/DDBJ databases">
        <title>Alkalicoccus saliphilus sp. nov., isolated from a mineral pool.</title>
        <authorList>
            <person name="Zhao B."/>
        </authorList>
    </citation>
    <scope>NUCLEOTIDE SEQUENCE [LARGE SCALE GENOMIC DNA]</scope>
    <source>
        <strain evidence="2 3">6AG</strain>
    </source>
</reference>
<accession>A0A2T4U749</accession>
<dbReference type="OrthoDB" id="9799580at2"/>
<dbReference type="AlphaFoldDB" id="A0A2T4U749"/>
<name>A0A2T4U749_9BACI</name>
<keyword evidence="1" id="KW-0805">Transcription regulation</keyword>
<dbReference type="Gene3D" id="3.20.20.70">
    <property type="entry name" value="Aldolase class I"/>
    <property type="match status" value="1"/>
</dbReference>
<evidence type="ECO:0000256" key="1">
    <source>
        <dbReference type="PIRNR" id="PIRNR016897"/>
    </source>
</evidence>
<keyword evidence="3" id="KW-1185">Reference proteome</keyword>
<dbReference type="PIRSF" id="PIRSF016897">
    <property type="entry name" value="GlpP"/>
    <property type="match status" value="1"/>
</dbReference>
<dbReference type="SUPFAM" id="SSF110391">
    <property type="entry name" value="GlpP-like"/>
    <property type="match status" value="1"/>
</dbReference>
<dbReference type="GO" id="GO:0003723">
    <property type="term" value="F:RNA binding"/>
    <property type="evidence" value="ECO:0007669"/>
    <property type="project" value="UniProtKB-KW"/>
</dbReference>
<protein>
    <recommendedName>
        <fullName evidence="1">Glycerol uptake operon antiterminator regulatory protein</fullName>
    </recommendedName>
</protein>
<dbReference type="Proteomes" id="UP000240509">
    <property type="component" value="Unassembled WGS sequence"/>
</dbReference>
<proteinExistence type="predicted"/>
<comment type="caution">
    <text evidence="2">The sequence shown here is derived from an EMBL/GenBank/DDBJ whole genome shotgun (WGS) entry which is preliminary data.</text>
</comment>
<dbReference type="InterPro" id="IPR013785">
    <property type="entry name" value="Aldolase_TIM"/>
</dbReference>
<dbReference type="PANTHER" id="PTHR35787:SF1">
    <property type="entry name" value="GLYCEROL UPTAKE OPERON ANTITERMINATOR REGULATORY PROTEIN"/>
    <property type="match status" value="1"/>
</dbReference>
<dbReference type="InterPro" id="IPR006699">
    <property type="entry name" value="GlpP"/>
</dbReference>
<keyword evidence="1" id="KW-0804">Transcription</keyword>